<sequence>MKCISQFAGALVEGYCCVELFIVSKINLSKQSLKHILRVGQLSEKGKPYNDDVEGSFSVFHVKTISRALKEYLKTKKKEKGEN</sequence>
<proteinExistence type="predicted"/>
<name>A0A1J1J8X7_9DIPT</name>
<organism evidence="1 2">
    <name type="scientific">Clunio marinus</name>
    <dbReference type="NCBI Taxonomy" id="568069"/>
    <lineage>
        <taxon>Eukaryota</taxon>
        <taxon>Metazoa</taxon>
        <taxon>Ecdysozoa</taxon>
        <taxon>Arthropoda</taxon>
        <taxon>Hexapoda</taxon>
        <taxon>Insecta</taxon>
        <taxon>Pterygota</taxon>
        <taxon>Neoptera</taxon>
        <taxon>Endopterygota</taxon>
        <taxon>Diptera</taxon>
        <taxon>Nematocera</taxon>
        <taxon>Chironomoidea</taxon>
        <taxon>Chironomidae</taxon>
        <taxon>Clunio</taxon>
    </lineage>
</organism>
<dbReference type="AlphaFoldDB" id="A0A1J1J8X7"/>
<evidence type="ECO:0000313" key="2">
    <source>
        <dbReference type="Proteomes" id="UP000183832"/>
    </source>
</evidence>
<dbReference type="Proteomes" id="UP000183832">
    <property type="component" value="Unassembled WGS sequence"/>
</dbReference>
<dbReference type="EMBL" id="CVRI01000075">
    <property type="protein sequence ID" value="CRL08324.1"/>
    <property type="molecule type" value="Genomic_DNA"/>
</dbReference>
<protein>
    <submittedName>
        <fullName evidence="1">CLUMA_CG021502, isoform A</fullName>
    </submittedName>
</protein>
<reference evidence="1 2" key="1">
    <citation type="submission" date="2015-04" db="EMBL/GenBank/DDBJ databases">
        <authorList>
            <person name="Syromyatnikov M.Y."/>
            <person name="Popov V.N."/>
        </authorList>
    </citation>
    <scope>NUCLEOTIDE SEQUENCE [LARGE SCALE GENOMIC DNA]</scope>
</reference>
<evidence type="ECO:0000313" key="1">
    <source>
        <dbReference type="EMBL" id="CRL08324.1"/>
    </source>
</evidence>
<gene>
    <name evidence="1" type="ORF">CLUMA_CG021502</name>
</gene>
<accession>A0A1J1J8X7</accession>
<keyword evidence="2" id="KW-1185">Reference proteome</keyword>